<evidence type="ECO:0000313" key="7">
    <source>
        <dbReference type="Proteomes" id="UP000294678"/>
    </source>
</evidence>
<dbReference type="SUPFAM" id="SSF51445">
    <property type="entry name" value="(Trans)glycosidases"/>
    <property type="match status" value="1"/>
</dbReference>
<evidence type="ECO:0000256" key="2">
    <source>
        <dbReference type="ARBA" id="ARBA00022801"/>
    </source>
</evidence>
<dbReference type="RefSeq" id="WP_134112624.1">
    <property type="nucleotide sequence ID" value="NZ_SOBG01000002.1"/>
</dbReference>
<evidence type="ECO:0000256" key="5">
    <source>
        <dbReference type="SAM" id="Phobius"/>
    </source>
</evidence>
<keyword evidence="7" id="KW-1185">Reference proteome</keyword>
<dbReference type="EMBL" id="SOBG01000002">
    <property type="protein sequence ID" value="TDT72039.1"/>
    <property type="molecule type" value="Genomic_DNA"/>
</dbReference>
<keyword evidence="2 4" id="KW-0378">Hydrolase</keyword>
<gene>
    <name evidence="6" type="ORF">EV215_0735</name>
</gene>
<dbReference type="EC" id="3.2.1.89" evidence="4"/>
<evidence type="ECO:0000256" key="3">
    <source>
        <dbReference type="ARBA" id="ARBA00023295"/>
    </source>
</evidence>
<name>A0AA46E026_9FUSO</name>
<reference evidence="6 7" key="1">
    <citation type="submission" date="2019-03" db="EMBL/GenBank/DDBJ databases">
        <title>Genomic Encyclopedia of Type Strains, Phase IV (KMG-IV): sequencing the most valuable type-strain genomes for metagenomic binning, comparative biology and taxonomic classification.</title>
        <authorList>
            <person name="Goeker M."/>
        </authorList>
    </citation>
    <scope>NUCLEOTIDE SEQUENCE [LARGE SCALE GENOMIC DNA]</scope>
    <source>
        <strain evidence="6 7">DSM 100055</strain>
    </source>
</reference>
<dbReference type="PANTHER" id="PTHR34983:SF2">
    <property type="entry name" value="ENDO-BETA-1,4-GALACTANASE"/>
    <property type="match status" value="1"/>
</dbReference>
<dbReference type="GO" id="GO:0015926">
    <property type="term" value="F:glucosidase activity"/>
    <property type="evidence" value="ECO:0007669"/>
    <property type="project" value="InterPro"/>
</dbReference>
<dbReference type="Proteomes" id="UP000294678">
    <property type="component" value="Unassembled WGS sequence"/>
</dbReference>
<keyword evidence="3 4" id="KW-0326">Glycosidase</keyword>
<dbReference type="AlphaFoldDB" id="A0AA46E026"/>
<sequence length="387" mass="44810">MKYRKEILNNIIYINIIYIFFTAYTFTSTIKKDFIKGVDISMLKQLEDNGAKFYDEKGIEKDCIEILKEHGVNWIRIRTWVNPVDKTGNLLGGGNNNKETTIKLAKKIKSKQLKYLLDFHYSDFWSDPGKQYKPKEWENLKGKKLEKKVYEYTKDMILSLKAQNALPDMVQIGNEVNGGMLWPDGKTWKQGKEKIGGYNGFVKLLKAGIKAVKDIDKKIKIMIHLSDGGNNKLYRTVFDELIKRKVEFDIIGISFYPYWHGTFNELTENLSDISKRYKKDVIVVETAYAYTLENGDSLPNIFGKTEERKVGYIASVEGQKQVIKKLMDIIYNVPNNRGKGFFYWGAEWIPIKNSGWKIGEGNAWENQAMFDFNGKALETLNIFKENP</sequence>
<comment type="catalytic activity">
    <reaction evidence="4">
        <text>The enzyme specifically hydrolyzes (1-&gt;4)-beta-D-galactosidic linkages in type I arabinogalactans.</text>
        <dbReference type="EC" id="3.2.1.89"/>
    </reaction>
</comment>
<comment type="similarity">
    <text evidence="1 4">Belongs to the glycosyl hydrolase 53 family.</text>
</comment>
<proteinExistence type="inferred from homology"/>
<dbReference type="Pfam" id="PF07745">
    <property type="entry name" value="Glyco_hydro_53"/>
    <property type="match status" value="1"/>
</dbReference>
<evidence type="ECO:0000256" key="1">
    <source>
        <dbReference type="ARBA" id="ARBA00010687"/>
    </source>
</evidence>
<dbReference type="Gene3D" id="3.20.20.80">
    <property type="entry name" value="Glycosidases"/>
    <property type="match status" value="1"/>
</dbReference>
<accession>A0AA46E026</accession>
<dbReference type="PANTHER" id="PTHR34983">
    <property type="entry name" value="ARABINOGALACTAN ENDO-BETA-1,4-GALACTANASE A"/>
    <property type="match status" value="1"/>
</dbReference>
<dbReference type="GO" id="GO:0045490">
    <property type="term" value="P:pectin catabolic process"/>
    <property type="evidence" value="ECO:0007669"/>
    <property type="project" value="TreeGrafter"/>
</dbReference>
<protein>
    <recommendedName>
        <fullName evidence="4">Arabinogalactan endo-beta-1,4-galactanase</fullName>
        <ecNumber evidence="4">3.2.1.89</ecNumber>
    </recommendedName>
</protein>
<dbReference type="GO" id="GO:0031218">
    <property type="term" value="F:arabinogalactan endo-1,4-beta-galactosidase activity"/>
    <property type="evidence" value="ECO:0007669"/>
    <property type="project" value="UniProtKB-EC"/>
</dbReference>
<keyword evidence="5" id="KW-0812">Transmembrane</keyword>
<feature type="transmembrane region" description="Helical" evidence="5">
    <location>
        <begin position="7"/>
        <end position="26"/>
    </location>
</feature>
<keyword evidence="5" id="KW-0472">Membrane</keyword>
<dbReference type="InterPro" id="IPR017853">
    <property type="entry name" value="GH"/>
</dbReference>
<evidence type="ECO:0000313" key="6">
    <source>
        <dbReference type="EMBL" id="TDT72039.1"/>
    </source>
</evidence>
<keyword evidence="5" id="KW-1133">Transmembrane helix</keyword>
<dbReference type="InterPro" id="IPR011683">
    <property type="entry name" value="Glyco_hydro_53"/>
</dbReference>
<comment type="caution">
    <text evidence="6">The sequence shown here is derived from an EMBL/GenBank/DDBJ whole genome shotgun (WGS) entry which is preliminary data.</text>
</comment>
<evidence type="ECO:0000256" key="4">
    <source>
        <dbReference type="RuleBase" id="RU361192"/>
    </source>
</evidence>
<organism evidence="6 7">
    <name type="scientific">Hypnocyclicus thermotrophus</name>
    <dbReference type="NCBI Taxonomy" id="1627895"/>
    <lineage>
        <taxon>Bacteria</taxon>
        <taxon>Fusobacteriati</taxon>
        <taxon>Fusobacteriota</taxon>
        <taxon>Fusobacteriia</taxon>
        <taxon>Fusobacteriales</taxon>
        <taxon>Fusobacteriaceae</taxon>
        <taxon>Hypnocyclicus</taxon>
    </lineage>
</organism>